<dbReference type="InterPro" id="IPR023296">
    <property type="entry name" value="Glyco_hydro_beta-prop_sf"/>
</dbReference>
<dbReference type="InterPro" id="IPR013320">
    <property type="entry name" value="ConA-like_dom_sf"/>
</dbReference>
<evidence type="ECO:0000259" key="6">
    <source>
        <dbReference type="Pfam" id="PF08244"/>
    </source>
</evidence>
<keyword evidence="2 4" id="KW-0378">Hydrolase</keyword>
<evidence type="ECO:0000256" key="4">
    <source>
        <dbReference type="RuleBase" id="RU362110"/>
    </source>
</evidence>
<accession>A0A8H7PJ25</accession>
<evidence type="ECO:0000313" key="7">
    <source>
        <dbReference type="EMBL" id="KAG2174690.1"/>
    </source>
</evidence>
<dbReference type="InterPro" id="IPR001362">
    <property type="entry name" value="Glyco_hydro_32"/>
</dbReference>
<organism evidence="7 8">
    <name type="scientific">Mortierella isabellina</name>
    <name type="common">Filamentous fungus</name>
    <name type="synonym">Umbelopsis isabellina</name>
    <dbReference type="NCBI Taxonomy" id="91625"/>
    <lineage>
        <taxon>Eukaryota</taxon>
        <taxon>Fungi</taxon>
        <taxon>Fungi incertae sedis</taxon>
        <taxon>Mucoromycota</taxon>
        <taxon>Mucoromycotina</taxon>
        <taxon>Umbelopsidomycetes</taxon>
        <taxon>Umbelopsidales</taxon>
        <taxon>Umbelopsidaceae</taxon>
        <taxon>Umbelopsis</taxon>
    </lineage>
</organism>
<dbReference type="PANTHER" id="PTHR42800">
    <property type="entry name" value="EXOINULINASE INUD (AFU_ORTHOLOGUE AFUA_5G00480)"/>
    <property type="match status" value="1"/>
</dbReference>
<name>A0A8H7PJ25_MORIS</name>
<comment type="similarity">
    <text evidence="1 4">Belongs to the glycosyl hydrolase 32 family.</text>
</comment>
<dbReference type="Proteomes" id="UP000654370">
    <property type="component" value="Unassembled WGS sequence"/>
</dbReference>
<dbReference type="InterPro" id="IPR013189">
    <property type="entry name" value="Glyco_hydro_32_C"/>
</dbReference>
<keyword evidence="3 4" id="KW-0326">Glycosidase</keyword>
<evidence type="ECO:0000256" key="1">
    <source>
        <dbReference type="ARBA" id="ARBA00009902"/>
    </source>
</evidence>
<evidence type="ECO:0000259" key="5">
    <source>
        <dbReference type="Pfam" id="PF00251"/>
    </source>
</evidence>
<dbReference type="Gene3D" id="2.60.120.560">
    <property type="entry name" value="Exo-inulinase, domain 1"/>
    <property type="match status" value="1"/>
</dbReference>
<dbReference type="AlphaFoldDB" id="A0A8H7PJ25"/>
<dbReference type="EMBL" id="JAEPQZ010000012">
    <property type="protein sequence ID" value="KAG2174690.1"/>
    <property type="molecule type" value="Genomic_DNA"/>
</dbReference>
<keyword evidence="8" id="KW-1185">Reference proteome</keyword>
<dbReference type="Pfam" id="PF00251">
    <property type="entry name" value="Glyco_hydro_32N"/>
    <property type="match status" value="1"/>
</dbReference>
<feature type="domain" description="Glycosyl hydrolase family 32 N-terminal" evidence="5">
    <location>
        <begin position="7"/>
        <end position="271"/>
    </location>
</feature>
<dbReference type="GO" id="GO:0004575">
    <property type="term" value="F:sucrose alpha-glucosidase activity"/>
    <property type="evidence" value="ECO:0007669"/>
    <property type="project" value="TreeGrafter"/>
</dbReference>
<dbReference type="SMART" id="SM00640">
    <property type="entry name" value="Glyco_32"/>
    <property type="match status" value="1"/>
</dbReference>
<feature type="non-terminal residue" evidence="7">
    <location>
        <position position="1"/>
    </location>
</feature>
<feature type="domain" description="Glycosyl hydrolase family 32 C-terminal" evidence="6">
    <location>
        <begin position="346"/>
        <end position="492"/>
    </location>
</feature>
<proteinExistence type="inferred from homology"/>
<gene>
    <name evidence="7" type="ORF">INT43_005748</name>
</gene>
<evidence type="ECO:0000256" key="3">
    <source>
        <dbReference type="ARBA" id="ARBA00023295"/>
    </source>
</evidence>
<evidence type="ECO:0000313" key="8">
    <source>
        <dbReference type="Proteomes" id="UP000654370"/>
    </source>
</evidence>
<dbReference type="PANTHER" id="PTHR42800:SF3">
    <property type="entry name" value="GLYCOSYL HYDROLASE FAMILY 32 N-TERMINAL DOMAIN-CONTAINING PROTEIN"/>
    <property type="match status" value="1"/>
</dbReference>
<sequence>EFSISRVGDISWGHAVSKDLIAWEHIADSPALKPDTEYDCQGIFTGCMAPVGSDDIITIFYTSVSHTPINYTLPYVRGCETLSIATSTDRGLTRVKSKKNPIVAGPPLEPTAWRDPFVDSWPQMDSLLDRKTDDYVYGVIAGGHSQSTPTCFLYSYKRNDPTAWEYLGSLANIGHNYRPSRWSGDFGVSWEVCNFFSLQDTQFMVVNAEGCALENRYLKESLPARPVRQALWMAFDLVLSNQGEPKMAPSFSGILDHGCYYAAMSFFDPVGCHYGDGCLRMTPPVINVHFKVGRVVLLCLGNYEAKTFTVSTLGISPIKNLTKLHQNSLYRRIPDMCFATLSSTRHQLDITSRSFEIQVDIQITELTEEVGLSICHNKGDINYDYTQEAIISFSPESERLTVDRLKSTTVNNINTSPDSGAHTLFYTRDPKDGVVKLETLKLRIFCDNSVLEIFANDRFALISRIYPDTSSVKVSLIATPKQNAVSKFDNIVAKFTTIQIWENLLNKPGDQ</sequence>
<reference evidence="7" key="1">
    <citation type="submission" date="2020-12" db="EMBL/GenBank/DDBJ databases">
        <title>Metabolic potential, ecology and presence of endohyphal bacteria is reflected in genomic diversity of Mucoromycotina.</title>
        <authorList>
            <person name="Muszewska A."/>
            <person name="Okrasinska A."/>
            <person name="Steczkiewicz K."/>
            <person name="Drgas O."/>
            <person name="Orlowska M."/>
            <person name="Perlinska-Lenart U."/>
            <person name="Aleksandrzak-Piekarczyk T."/>
            <person name="Szatraj K."/>
            <person name="Zielenkiewicz U."/>
            <person name="Pilsyk S."/>
            <person name="Malc E."/>
            <person name="Mieczkowski P."/>
            <person name="Kruszewska J.S."/>
            <person name="Biernat P."/>
            <person name="Pawlowska J."/>
        </authorList>
    </citation>
    <scope>NUCLEOTIDE SEQUENCE</scope>
    <source>
        <strain evidence="7">WA0000067209</strain>
    </source>
</reference>
<dbReference type="CDD" id="cd18621">
    <property type="entry name" value="GH32_XdINV-like"/>
    <property type="match status" value="1"/>
</dbReference>
<dbReference type="SUPFAM" id="SSF75005">
    <property type="entry name" value="Arabinanase/levansucrase/invertase"/>
    <property type="match status" value="1"/>
</dbReference>
<dbReference type="Pfam" id="PF08244">
    <property type="entry name" value="Glyco_hydro_32C"/>
    <property type="match status" value="1"/>
</dbReference>
<dbReference type="Gene3D" id="2.115.10.20">
    <property type="entry name" value="Glycosyl hydrolase domain, family 43"/>
    <property type="match status" value="1"/>
</dbReference>
<dbReference type="InterPro" id="IPR013148">
    <property type="entry name" value="Glyco_hydro_32_N"/>
</dbReference>
<dbReference type="OrthoDB" id="202537at2759"/>
<dbReference type="SUPFAM" id="SSF49899">
    <property type="entry name" value="Concanavalin A-like lectins/glucanases"/>
    <property type="match status" value="1"/>
</dbReference>
<dbReference type="GO" id="GO:0005737">
    <property type="term" value="C:cytoplasm"/>
    <property type="evidence" value="ECO:0007669"/>
    <property type="project" value="TreeGrafter"/>
</dbReference>
<comment type="caution">
    <text evidence="7">The sequence shown here is derived from an EMBL/GenBank/DDBJ whole genome shotgun (WGS) entry which is preliminary data.</text>
</comment>
<dbReference type="GO" id="GO:0005987">
    <property type="term" value="P:sucrose catabolic process"/>
    <property type="evidence" value="ECO:0007669"/>
    <property type="project" value="TreeGrafter"/>
</dbReference>
<evidence type="ECO:0000256" key="2">
    <source>
        <dbReference type="ARBA" id="ARBA00022801"/>
    </source>
</evidence>
<protein>
    <submittedName>
        <fullName evidence="7">Uncharacterized protein</fullName>
    </submittedName>
</protein>